<evidence type="ECO:0000313" key="2">
    <source>
        <dbReference type="Proteomes" id="UP000541154"/>
    </source>
</evidence>
<keyword evidence="2" id="KW-1185">Reference proteome</keyword>
<name>A0A8H5ZWN5_PETAA</name>
<dbReference type="AlphaFoldDB" id="A0A8H5ZWN5"/>
<protein>
    <submittedName>
        <fullName evidence="1">Uracil DNA glycosylase</fullName>
    </submittedName>
</protein>
<evidence type="ECO:0000313" key="1">
    <source>
        <dbReference type="EMBL" id="KAF5856446.1"/>
    </source>
</evidence>
<sequence>MSPQVCQSAKRHWSGRSPAAATVERKRVCFCLEDKGGQVLIQRNWQNVNQEHYDTRTLHPREVLRQVADSMNRQRNELSVTLPAHTTWRAAIRAAEAALGDIDEPMLLMPRGTGNRRVLREMARLSASEPPSGNGLGLPIQTTIDLKTVEPRPPLSTAARERLRKMAEEAANTEFRDPYVSLRPKLGESFLPIVRADLVLRGVNSNDTDPLCKLEGIGMIFDAGAHRTIIVEDLLSASFQEYLKGSVHDLYRSSDGSVLQVSVTMAFTNCPVVIETVAVIIPKAKMPNERVGVLFGQSSCIDRLSLRSIPRRMLLAKGAVVSDEFWGDIVAEEYLNLDDEIVSL</sequence>
<gene>
    <name evidence="1" type="primary">UNG1_1</name>
    <name evidence="1" type="ORF">ETB97_007338</name>
</gene>
<proteinExistence type="predicted"/>
<comment type="caution">
    <text evidence="1">The sequence shown here is derived from an EMBL/GenBank/DDBJ whole genome shotgun (WGS) entry which is preliminary data.</text>
</comment>
<reference evidence="1 2" key="1">
    <citation type="submission" date="2019-04" db="EMBL/GenBank/DDBJ databases">
        <title>Aspergillus burnettii sp. nov., novel species from soil in southeast Queensland.</title>
        <authorList>
            <person name="Gilchrist C.L.M."/>
            <person name="Pitt J.I."/>
            <person name="Lange L."/>
            <person name="Lacey H.J."/>
            <person name="Vuong D."/>
            <person name="Midgley D.J."/>
            <person name="Greenfield P."/>
            <person name="Bradbury M."/>
            <person name="Lacey E."/>
            <person name="Busk P.K."/>
            <person name="Pilgaard B."/>
            <person name="Chooi Y.H."/>
            <person name="Piggott A.M."/>
        </authorList>
    </citation>
    <scope>NUCLEOTIDE SEQUENCE [LARGE SCALE GENOMIC DNA]</scope>
    <source>
        <strain evidence="1 2">FRR 5400</strain>
    </source>
</reference>
<accession>A0A8H5ZWN5</accession>
<dbReference type="EMBL" id="SPNV01000319">
    <property type="protein sequence ID" value="KAF5856446.1"/>
    <property type="molecule type" value="Genomic_DNA"/>
</dbReference>
<dbReference type="Proteomes" id="UP000541154">
    <property type="component" value="Unassembled WGS sequence"/>
</dbReference>
<organism evidence="1 2">
    <name type="scientific">Petromyces alliaceus</name>
    <name type="common">Aspergillus alliaceus</name>
    <dbReference type="NCBI Taxonomy" id="209559"/>
    <lineage>
        <taxon>Eukaryota</taxon>
        <taxon>Fungi</taxon>
        <taxon>Dikarya</taxon>
        <taxon>Ascomycota</taxon>
        <taxon>Pezizomycotina</taxon>
        <taxon>Eurotiomycetes</taxon>
        <taxon>Eurotiomycetidae</taxon>
        <taxon>Eurotiales</taxon>
        <taxon>Aspergillaceae</taxon>
        <taxon>Aspergillus</taxon>
        <taxon>Aspergillus subgen. Circumdati</taxon>
    </lineage>
</organism>